<accession>W9XBS0</accession>
<dbReference type="InterPro" id="IPR029058">
    <property type="entry name" value="AB_hydrolase_fold"/>
</dbReference>
<organism evidence="4 5">
    <name type="scientific">Capronia epimyces CBS 606.96</name>
    <dbReference type="NCBI Taxonomy" id="1182542"/>
    <lineage>
        <taxon>Eukaryota</taxon>
        <taxon>Fungi</taxon>
        <taxon>Dikarya</taxon>
        <taxon>Ascomycota</taxon>
        <taxon>Pezizomycotina</taxon>
        <taxon>Eurotiomycetes</taxon>
        <taxon>Chaetothyriomycetidae</taxon>
        <taxon>Chaetothyriales</taxon>
        <taxon>Herpotrichiellaceae</taxon>
        <taxon>Capronia</taxon>
    </lineage>
</organism>
<dbReference type="STRING" id="1182542.W9XBS0"/>
<dbReference type="PANTHER" id="PTHR22946">
    <property type="entry name" value="DIENELACTONE HYDROLASE DOMAIN-CONTAINING PROTEIN-RELATED"/>
    <property type="match status" value="1"/>
</dbReference>
<dbReference type="InterPro" id="IPR050261">
    <property type="entry name" value="FrsA_esterase"/>
</dbReference>
<gene>
    <name evidence="4" type="ORF">A1O3_09907</name>
</gene>
<dbReference type="GO" id="GO:0016788">
    <property type="term" value="F:hydrolase activity, acting on ester bonds"/>
    <property type="evidence" value="ECO:0007669"/>
    <property type="project" value="UniProtKB-ARBA"/>
</dbReference>
<dbReference type="SUPFAM" id="SSF53474">
    <property type="entry name" value="alpha/beta-Hydrolases"/>
    <property type="match status" value="1"/>
</dbReference>
<dbReference type="OrthoDB" id="2498029at2759"/>
<dbReference type="InterPro" id="IPR000073">
    <property type="entry name" value="AB_hydrolase_1"/>
</dbReference>
<evidence type="ECO:0000313" key="5">
    <source>
        <dbReference type="Proteomes" id="UP000019478"/>
    </source>
</evidence>
<protein>
    <recommendedName>
        <fullName evidence="3">AB hydrolase-1 domain-containing protein</fullName>
    </recommendedName>
</protein>
<keyword evidence="1" id="KW-0378">Hydrolase</keyword>
<dbReference type="EMBL" id="AMGY01000010">
    <property type="protein sequence ID" value="EXJ77678.1"/>
    <property type="molecule type" value="Genomic_DNA"/>
</dbReference>
<comment type="similarity">
    <text evidence="2">Belongs to the AB hydrolase superfamily. FUS2 hydrolase family.</text>
</comment>
<dbReference type="GeneID" id="19173988"/>
<dbReference type="AlphaFoldDB" id="W9XBS0"/>
<evidence type="ECO:0000259" key="3">
    <source>
        <dbReference type="Pfam" id="PF00561"/>
    </source>
</evidence>
<dbReference type="Pfam" id="PF00561">
    <property type="entry name" value="Abhydrolase_1"/>
    <property type="match status" value="1"/>
</dbReference>
<reference evidence="4 5" key="1">
    <citation type="submission" date="2013-03" db="EMBL/GenBank/DDBJ databases">
        <title>The Genome Sequence of Capronia epimyces CBS 606.96.</title>
        <authorList>
            <consortium name="The Broad Institute Genomics Platform"/>
            <person name="Cuomo C."/>
            <person name="de Hoog S."/>
            <person name="Gorbushina A."/>
            <person name="Walker B."/>
            <person name="Young S.K."/>
            <person name="Zeng Q."/>
            <person name="Gargeya S."/>
            <person name="Fitzgerald M."/>
            <person name="Haas B."/>
            <person name="Abouelleil A."/>
            <person name="Allen A.W."/>
            <person name="Alvarado L."/>
            <person name="Arachchi H.M."/>
            <person name="Berlin A.M."/>
            <person name="Chapman S.B."/>
            <person name="Gainer-Dewar J."/>
            <person name="Goldberg J."/>
            <person name="Griggs A."/>
            <person name="Gujja S."/>
            <person name="Hansen M."/>
            <person name="Howarth C."/>
            <person name="Imamovic A."/>
            <person name="Ireland A."/>
            <person name="Larimer J."/>
            <person name="McCowan C."/>
            <person name="Murphy C."/>
            <person name="Pearson M."/>
            <person name="Poon T.W."/>
            <person name="Priest M."/>
            <person name="Roberts A."/>
            <person name="Saif S."/>
            <person name="Shea T."/>
            <person name="Sisk P."/>
            <person name="Sykes S."/>
            <person name="Wortman J."/>
            <person name="Nusbaum C."/>
            <person name="Birren B."/>
        </authorList>
    </citation>
    <scope>NUCLEOTIDE SEQUENCE [LARGE SCALE GENOMIC DNA]</scope>
    <source>
        <strain evidence="4 5">CBS 606.96</strain>
    </source>
</reference>
<dbReference type="PANTHER" id="PTHR22946:SF9">
    <property type="entry name" value="POLYKETIDE TRANSFERASE AF380"/>
    <property type="match status" value="1"/>
</dbReference>
<dbReference type="Gene3D" id="3.40.50.1820">
    <property type="entry name" value="alpha/beta hydrolase"/>
    <property type="match status" value="1"/>
</dbReference>
<feature type="domain" description="AB hydrolase-1" evidence="3">
    <location>
        <begin position="63"/>
        <end position="169"/>
    </location>
</feature>
<evidence type="ECO:0000256" key="1">
    <source>
        <dbReference type="ARBA" id="ARBA00022801"/>
    </source>
</evidence>
<dbReference type="HOGENOM" id="CLU_048587_1_1_1"/>
<sequence length="224" mass="24412">MPRTDISFQTSDGVTLRGWFFTPPTIAAGAKLPCVILTHGLSCIKEMGLDDVASKFVADLPLSCLVYDHRGFGASDTAAYAPRQEITTWLQANDMRDAVTYVQTREEVDRSKIALWGYSLAAAVSVYVAAIDRRVKAVVALGPGLDGAEICRRLAPPHVLNTAMQPLFELDRLARAEGKPPLTVPVVTKEPGGQSALPSPESISFFLPWVSNGSTWRNELTLRR</sequence>
<evidence type="ECO:0000313" key="4">
    <source>
        <dbReference type="EMBL" id="EXJ77678.1"/>
    </source>
</evidence>
<proteinExistence type="inferred from homology"/>
<keyword evidence="5" id="KW-1185">Reference proteome</keyword>
<dbReference type="RefSeq" id="XP_007738188.1">
    <property type="nucleotide sequence ID" value="XM_007739998.1"/>
</dbReference>
<dbReference type="Proteomes" id="UP000019478">
    <property type="component" value="Unassembled WGS sequence"/>
</dbReference>
<evidence type="ECO:0000256" key="2">
    <source>
        <dbReference type="ARBA" id="ARBA00038115"/>
    </source>
</evidence>
<dbReference type="eggNOG" id="ENOG502RYKB">
    <property type="taxonomic scope" value="Eukaryota"/>
</dbReference>
<name>W9XBS0_9EURO</name>
<comment type="caution">
    <text evidence="4">The sequence shown here is derived from an EMBL/GenBank/DDBJ whole genome shotgun (WGS) entry which is preliminary data.</text>
</comment>